<dbReference type="Gene3D" id="3.40.50.300">
    <property type="entry name" value="P-loop containing nucleotide triphosphate hydrolases"/>
    <property type="match status" value="1"/>
</dbReference>
<keyword evidence="3" id="KW-1185">Reference proteome</keyword>
<reference evidence="2 3" key="1">
    <citation type="journal article" date="2013" name="Int. J. Syst. Evol. Microbiol.">
        <title>Marinoscillum luteum sp. nov., isolated from marine sediment.</title>
        <authorList>
            <person name="Cha I.T."/>
            <person name="Park S.J."/>
            <person name="Kim S.J."/>
            <person name="Kim J.G."/>
            <person name="Jung M.Y."/>
            <person name="Shin K.S."/>
            <person name="Kwon K.K."/>
            <person name="Yang S.H."/>
            <person name="Seo Y.S."/>
            <person name="Rhee S.K."/>
        </authorList>
    </citation>
    <scope>NUCLEOTIDE SEQUENCE [LARGE SCALE GENOMIC DNA]</scope>
    <source>
        <strain evidence="2 3">KCTC 23939</strain>
    </source>
</reference>
<gene>
    <name evidence="2" type="ORF">ACHKAR_02880</name>
</gene>
<protein>
    <submittedName>
        <fullName evidence="2">Sulfotransferase family protein</fullName>
        <ecNumber evidence="2">2.8.2.-</ecNumber>
    </submittedName>
</protein>
<dbReference type="PANTHER" id="PTHR12788">
    <property type="entry name" value="PROTEIN-TYROSINE SULFOTRANSFERASE 2"/>
    <property type="match status" value="1"/>
</dbReference>
<keyword evidence="1 2" id="KW-0808">Transferase</keyword>
<dbReference type="PANTHER" id="PTHR12788:SF10">
    <property type="entry name" value="PROTEIN-TYROSINE SULFOTRANSFERASE"/>
    <property type="match status" value="1"/>
</dbReference>
<comment type="caution">
    <text evidence="2">The sequence shown here is derived from an EMBL/GenBank/DDBJ whole genome shotgun (WGS) entry which is preliminary data.</text>
</comment>
<evidence type="ECO:0000313" key="3">
    <source>
        <dbReference type="Proteomes" id="UP001610063"/>
    </source>
</evidence>
<evidence type="ECO:0000256" key="1">
    <source>
        <dbReference type="ARBA" id="ARBA00022679"/>
    </source>
</evidence>
<proteinExistence type="predicted"/>
<dbReference type="Proteomes" id="UP001610063">
    <property type="component" value="Unassembled WGS sequence"/>
</dbReference>
<dbReference type="InterPro" id="IPR026634">
    <property type="entry name" value="TPST-like"/>
</dbReference>
<dbReference type="EC" id="2.8.2.-" evidence="2"/>
<organism evidence="2 3">
    <name type="scientific">Marinoscillum luteum</name>
    <dbReference type="NCBI Taxonomy" id="861051"/>
    <lineage>
        <taxon>Bacteria</taxon>
        <taxon>Pseudomonadati</taxon>
        <taxon>Bacteroidota</taxon>
        <taxon>Cytophagia</taxon>
        <taxon>Cytophagales</taxon>
        <taxon>Reichenbachiellaceae</taxon>
        <taxon>Marinoscillum</taxon>
    </lineage>
</organism>
<dbReference type="SUPFAM" id="SSF52540">
    <property type="entry name" value="P-loop containing nucleoside triphosphate hydrolases"/>
    <property type="match status" value="1"/>
</dbReference>
<dbReference type="RefSeq" id="WP_395416094.1">
    <property type="nucleotide sequence ID" value="NZ_JBIPKE010000011.1"/>
</dbReference>
<accession>A0ABW7N4B2</accession>
<evidence type="ECO:0000313" key="2">
    <source>
        <dbReference type="EMBL" id="MFH6982362.1"/>
    </source>
</evidence>
<name>A0ABW7N4B2_9BACT</name>
<dbReference type="Pfam" id="PF13469">
    <property type="entry name" value="Sulfotransfer_3"/>
    <property type="match status" value="1"/>
</dbReference>
<dbReference type="GO" id="GO:0016740">
    <property type="term" value="F:transferase activity"/>
    <property type="evidence" value="ECO:0007669"/>
    <property type="project" value="UniProtKB-KW"/>
</dbReference>
<dbReference type="EMBL" id="JBIPKE010000011">
    <property type="protein sequence ID" value="MFH6982362.1"/>
    <property type="molecule type" value="Genomic_DNA"/>
</dbReference>
<dbReference type="InterPro" id="IPR027417">
    <property type="entry name" value="P-loop_NTPase"/>
</dbReference>
<sequence>MNTWWKANITSPVINRLGRIRERNHFTRAPILIGGCGRSGTSLLLSMLSAHPGIFAFAKELDAFTEWHQGSAGLVPTRIDRLYRAILTKRIPQQCHRWCEKRPANVRFIPELLEYFGPDARFIHIVRDPRAVCTSIHPEKPDEYWIPIDRYITDVSAGVAMHDHHQVFTLKYEDLVTDYLGQMRKVCDFIEEPMSEELLRWYDHATVRDNRAWFDGVQEVHSLGLEKWKDHSHQKRVVEITTNAEVRGLMDRFEYVI</sequence>